<dbReference type="HOGENOM" id="CLU_179449_0_0_1"/>
<name>M2MZP4_BAUPA</name>
<dbReference type="Gene3D" id="3.40.30.10">
    <property type="entry name" value="Glutaredoxin"/>
    <property type="match status" value="1"/>
</dbReference>
<protein>
    <recommendedName>
        <fullName evidence="1">Thioredoxin domain-containing protein</fullName>
    </recommendedName>
</protein>
<dbReference type="eggNOG" id="ENOG502RAVZ">
    <property type="taxonomic scope" value="Eukaryota"/>
</dbReference>
<evidence type="ECO:0000259" key="1">
    <source>
        <dbReference type="Pfam" id="PF00085"/>
    </source>
</evidence>
<accession>M2MZP4</accession>
<reference evidence="2 3" key="1">
    <citation type="journal article" date="2012" name="PLoS Pathog.">
        <title>Diverse lifestyles and strategies of plant pathogenesis encoded in the genomes of eighteen Dothideomycetes fungi.</title>
        <authorList>
            <person name="Ohm R.A."/>
            <person name="Feau N."/>
            <person name="Henrissat B."/>
            <person name="Schoch C.L."/>
            <person name="Horwitz B.A."/>
            <person name="Barry K.W."/>
            <person name="Condon B.J."/>
            <person name="Copeland A.C."/>
            <person name="Dhillon B."/>
            <person name="Glaser F."/>
            <person name="Hesse C.N."/>
            <person name="Kosti I."/>
            <person name="LaButti K."/>
            <person name="Lindquist E.A."/>
            <person name="Lucas S."/>
            <person name="Salamov A.A."/>
            <person name="Bradshaw R.E."/>
            <person name="Ciuffetti L."/>
            <person name="Hamelin R.C."/>
            <person name="Kema G.H.J."/>
            <person name="Lawrence C."/>
            <person name="Scott J.A."/>
            <person name="Spatafora J.W."/>
            <person name="Turgeon B.G."/>
            <person name="de Wit P.J.G.M."/>
            <person name="Zhong S."/>
            <person name="Goodwin S.B."/>
            <person name="Grigoriev I.V."/>
        </authorList>
    </citation>
    <scope>NUCLEOTIDE SEQUENCE [LARGE SCALE GENOMIC DNA]</scope>
    <source>
        <strain evidence="2 3">UAMH 10762</strain>
    </source>
</reference>
<dbReference type="SUPFAM" id="SSF52833">
    <property type="entry name" value="Thioredoxin-like"/>
    <property type="match status" value="1"/>
</dbReference>
<dbReference type="Pfam" id="PF00085">
    <property type="entry name" value="Thioredoxin"/>
    <property type="match status" value="1"/>
</dbReference>
<dbReference type="OrthoDB" id="2121326at2759"/>
<proteinExistence type="predicted"/>
<dbReference type="KEGG" id="bcom:BAUCODRAFT_147261"/>
<dbReference type="AlphaFoldDB" id="M2MZP4"/>
<gene>
    <name evidence="2" type="ORF">BAUCODRAFT_147261</name>
</gene>
<dbReference type="InterPro" id="IPR013766">
    <property type="entry name" value="Thioredoxin_domain"/>
</dbReference>
<dbReference type="CDD" id="cd02947">
    <property type="entry name" value="TRX_family"/>
    <property type="match status" value="1"/>
</dbReference>
<sequence>MSHTELSSKEDFDKAIKTEGQYVFILAYENEAPPNADEYAKKFEGKVASYKFDVTKAPRAKDAHGITATPCALIFKDGQLVKKVPGMAPAEMKEVGQMLLSS</sequence>
<dbReference type="EMBL" id="KB445554">
    <property type="protein sequence ID" value="EMC97098.1"/>
    <property type="molecule type" value="Genomic_DNA"/>
</dbReference>
<dbReference type="InterPro" id="IPR036249">
    <property type="entry name" value="Thioredoxin-like_sf"/>
</dbReference>
<keyword evidence="3" id="KW-1185">Reference proteome</keyword>
<dbReference type="GeneID" id="19108748"/>
<dbReference type="Proteomes" id="UP000011761">
    <property type="component" value="Unassembled WGS sequence"/>
</dbReference>
<dbReference type="STRING" id="717646.M2MZP4"/>
<evidence type="ECO:0000313" key="2">
    <source>
        <dbReference type="EMBL" id="EMC97098.1"/>
    </source>
</evidence>
<dbReference type="RefSeq" id="XP_007675650.1">
    <property type="nucleotide sequence ID" value="XM_007677460.1"/>
</dbReference>
<feature type="domain" description="Thioredoxin" evidence="1">
    <location>
        <begin position="34"/>
        <end position="90"/>
    </location>
</feature>
<dbReference type="OMA" id="YVLIYAH"/>
<organism evidence="2 3">
    <name type="scientific">Baudoinia panamericana (strain UAMH 10762)</name>
    <name type="common">Angels' share fungus</name>
    <name type="synonym">Baudoinia compniacensis (strain UAMH 10762)</name>
    <dbReference type="NCBI Taxonomy" id="717646"/>
    <lineage>
        <taxon>Eukaryota</taxon>
        <taxon>Fungi</taxon>
        <taxon>Dikarya</taxon>
        <taxon>Ascomycota</taxon>
        <taxon>Pezizomycotina</taxon>
        <taxon>Dothideomycetes</taxon>
        <taxon>Dothideomycetidae</taxon>
        <taxon>Mycosphaerellales</taxon>
        <taxon>Teratosphaeriaceae</taxon>
        <taxon>Baudoinia</taxon>
    </lineage>
</organism>
<evidence type="ECO:0000313" key="3">
    <source>
        <dbReference type="Proteomes" id="UP000011761"/>
    </source>
</evidence>